<dbReference type="InParanoid" id="A0A165CNG2"/>
<dbReference type="InterPro" id="IPR050266">
    <property type="entry name" value="AB_hydrolase_sf"/>
</dbReference>
<sequence>MSEITGTIPFVYGGETYHTWYKVAGDLQSGVRPLIALHGGPGISHRYMLPHASLSKSHNIPVIFYDQIGIGQSSHPKDKSKEFWSVDLFMDELDNLLDHFKIRDNFDLLGHSWGGMLAAHYAGYRRPSGMKHLIIGNASASMEEMLRRHEREGTTDSKEYQEGMQVFYQKHVCAMNPWPELLLESFAAMSEDPTVYSTMIGPSEFNIVGTLRTWSCIDQLHNIAASTLLINAEEDEAQDINFIPIFQSVSRVKWVQLTHCTHIPFFEAPGRYFEILSDFLLNV</sequence>
<dbReference type="InterPro" id="IPR000073">
    <property type="entry name" value="AB_hydrolase_1"/>
</dbReference>
<dbReference type="RefSeq" id="XP_040760869.1">
    <property type="nucleotide sequence ID" value="XM_040913036.1"/>
</dbReference>
<evidence type="ECO:0000313" key="4">
    <source>
        <dbReference type="EMBL" id="KZT03129.1"/>
    </source>
</evidence>
<dbReference type="Gene3D" id="3.40.50.1820">
    <property type="entry name" value="alpha/beta hydrolase"/>
    <property type="match status" value="1"/>
</dbReference>
<dbReference type="PRINTS" id="PR00793">
    <property type="entry name" value="PROAMNOPTASE"/>
</dbReference>
<dbReference type="PIRSF" id="PIRSF005539">
    <property type="entry name" value="Pept_S33_TRI_F1"/>
    <property type="match status" value="1"/>
</dbReference>
<dbReference type="NCBIfam" id="TIGR01250">
    <property type="entry name" value="pro_imino_pep_2"/>
    <property type="match status" value="1"/>
</dbReference>
<evidence type="ECO:0000259" key="3">
    <source>
        <dbReference type="Pfam" id="PF00561"/>
    </source>
</evidence>
<gene>
    <name evidence="4" type="ORF">LAESUDRAFT_762123</name>
</gene>
<evidence type="ECO:0000313" key="5">
    <source>
        <dbReference type="Proteomes" id="UP000076871"/>
    </source>
</evidence>
<dbReference type="SUPFAM" id="SSF53474">
    <property type="entry name" value="alpha/beta-Hydrolases"/>
    <property type="match status" value="1"/>
</dbReference>
<dbReference type="GO" id="GO:0008233">
    <property type="term" value="F:peptidase activity"/>
    <property type="evidence" value="ECO:0007669"/>
    <property type="project" value="InterPro"/>
</dbReference>
<dbReference type="InterPro" id="IPR002410">
    <property type="entry name" value="Peptidase_S33"/>
</dbReference>
<dbReference type="Pfam" id="PF00561">
    <property type="entry name" value="Abhydrolase_1"/>
    <property type="match status" value="1"/>
</dbReference>
<evidence type="ECO:0000256" key="2">
    <source>
        <dbReference type="ARBA" id="ARBA00022801"/>
    </source>
</evidence>
<protein>
    <submittedName>
        <fullName evidence="4">Proline-specific peptidase</fullName>
    </submittedName>
</protein>
<dbReference type="PANTHER" id="PTHR43798">
    <property type="entry name" value="MONOACYLGLYCEROL LIPASE"/>
    <property type="match status" value="1"/>
</dbReference>
<dbReference type="EMBL" id="KV427646">
    <property type="protein sequence ID" value="KZT03129.1"/>
    <property type="molecule type" value="Genomic_DNA"/>
</dbReference>
<dbReference type="GO" id="GO:0016020">
    <property type="term" value="C:membrane"/>
    <property type="evidence" value="ECO:0007669"/>
    <property type="project" value="TreeGrafter"/>
</dbReference>
<accession>A0A165CNG2</accession>
<organism evidence="4 5">
    <name type="scientific">Laetiporus sulphureus 93-53</name>
    <dbReference type="NCBI Taxonomy" id="1314785"/>
    <lineage>
        <taxon>Eukaryota</taxon>
        <taxon>Fungi</taxon>
        <taxon>Dikarya</taxon>
        <taxon>Basidiomycota</taxon>
        <taxon>Agaricomycotina</taxon>
        <taxon>Agaricomycetes</taxon>
        <taxon>Polyporales</taxon>
        <taxon>Laetiporus</taxon>
    </lineage>
</organism>
<dbReference type="AlphaFoldDB" id="A0A165CNG2"/>
<evidence type="ECO:0000256" key="1">
    <source>
        <dbReference type="ARBA" id="ARBA00010088"/>
    </source>
</evidence>
<dbReference type="GO" id="GO:0006508">
    <property type="term" value="P:proteolysis"/>
    <property type="evidence" value="ECO:0007669"/>
    <property type="project" value="InterPro"/>
</dbReference>
<dbReference type="GeneID" id="63830064"/>
<proteinExistence type="inferred from homology"/>
<keyword evidence="5" id="KW-1185">Reference proteome</keyword>
<dbReference type="Proteomes" id="UP000076871">
    <property type="component" value="Unassembled WGS sequence"/>
</dbReference>
<name>A0A165CNG2_9APHY</name>
<keyword evidence="2" id="KW-0378">Hydrolase</keyword>
<feature type="domain" description="AB hydrolase-1" evidence="3">
    <location>
        <begin position="33"/>
        <end position="144"/>
    </location>
</feature>
<dbReference type="InterPro" id="IPR029058">
    <property type="entry name" value="AB_hydrolase_fold"/>
</dbReference>
<reference evidence="4 5" key="1">
    <citation type="journal article" date="2016" name="Mol. Biol. Evol.">
        <title>Comparative Genomics of Early-Diverging Mushroom-Forming Fungi Provides Insights into the Origins of Lignocellulose Decay Capabilities.</title>
        <authorList>
            <person name="Nagy L.G."/>
            <person name="Riley R."/>
            <person name="Tritt A."/>
            <person name="Adam C."/>
            <person name="Daum C."/>
            <person name="Floudas D."/>
            <person name="Sun H."/>
            <person name="Yadav J.S."/>
            <person name="Pangilinan J."/>
            <person name="Larsson K.H."/>
            <person name="Matsuura K."/>
            <person name="Barry K."/>
            <person name="Labutti K."/>
            <person name="Kuo R."/>
            <person name="Ohm R.A."/>
            <person name="Bhattacharya S.S."/>
            <person name="Shirouzu T."/>
            <person name="Yoshinaga Y."/>
            <person name="Martin F.M."/>
            <person name="Grigoriev I.V."/>
            <person name="Hibbett D.S."/>
        </authorList>
    </citation>
    <scope>NUCLEOTIDE SEQUENCE [LARGE SCALE GENOMIC DNA]</scope>
    <source>
        <strain evidence="4 5">93-53</strain>
    </source>
</reference>
<dbReference type="OrthoDB" id="190201at2759"/>
<dbReference type="PANTHER" id="PTHR43798:SF31">
    <property type="entry name" value="AB HYDROLASE SUPERFAMILY PROTEIN YCLE"/>
    <property type="match status" value="1"/>
</dbReference>
<comment type="similarity">
    <text evidence="1">Belongs to the peptidase S33 family.</text>
</comment>
<dbReference type="InterPro" id="IPR005945">
    <property type="entry name" value="Pro_imino_pep"/>
</dbReference>